<evidence type="ECO:0008006" key="2">
    <source>
        <dbReference type="Google" id="ProtNLM"/>
    </source>
</evidence>
<name>A0A1C3HDM6_SERMA</name>
<dbReference type="SUPFAM" id="SSF52402">
    <property type="entry name" value="Adenine nucleotide alpha hydrolases-like"/>
    <property type="match status" value="1"/>
</dbReference>
<dbReference type="AlphaFoldDB" id="A0A1C3HDM6"/>
<proteinExistence type="predicted"/>
<accession>A0A1C3HDM6</accession>
<reference evidence="1" key="1">
    <citation type="submission" date="2016-05" db="EMBL/GenBank/DDBJ databases">
        <authorList>
            <person name="Cock P.J.A."/>
            <person name="Cock P.J.A."/>
        </authorList>
    </citation>
    <scope>NUCLEOTIDE SEQUENCE</scope>
    <source>
        <strain evidence="1">PWN146_assembly</strain>
    </source>
</reference>
<organism evidence="1">
    <name type="scientific">Serratia marcescens</name>
    <dbReference type="NCBI Taxonomy" id="615"/>
    <lineage>
        <taxon>Bacteria</taxon>
        <taxon>Pseudomonadati</taxon>
        <taxon>Pseudomonadota</taxon>
        <taxon>Gammaproteobacteria</taxon>
        <taxon>Enterobacterales</taxon>
        <taxon>Yersiniaceae</taxon>
        <taxon>Serratia</taxon>
    </lineage>
</organism>
<sequence length="142" mass="16108">MPIYQHALLLVQDERDGRLLLRHAERLNQQMNTRITVAHISADYAELDYLSDAQTKDRQSSEVIAAKAMLSRLVDDCSIPLEVRAIVSIHRFKDVEALIAREGVDLLLLGHHNRPFGVFASFGFEFINHLSIDVLIKHVPTP</sequence>
<dbReference type="InterPro" id="IPR014729">
    <property type="entry name" value="Rossmann-like_a/b/a_fold"/>
</dbReference>
<evidence type="ECO:0000313" key="1">
    <source>
        <dbReference type="EMBL" id="SAY43164.1"/>
    </source>
</evidence>
<dbReference type="EMBL" id="LT575490">
    <property type="protein sequence ID" value="SAY43164.1"/>
    <property type="molecule type" value="Genomic_DNA"/>
</dbReference>
<dbReference type="Gene3D" id="3.40.50.620">
    <property type="entry name" value="HUPs"/>
    <property type="match status" value="1"/>
</dbReference>
<protein>
    <recommendedName>
        <fullName evidence="2">Universal stress protein</fullName>
    </recommendedName>
</protein>
<gene>
    <name evidence="1" type="ORF">PWN146_01855</name>
</gene>